<evidence type="ECO:0000259" key="3">
    <source>
        <dbReference type="SMART" id="SM01001"/>
    </source>
</evidence>
<dbReference type="InterPro" id="IPR011990">
    <property type="entry name" value="TPR-like_helical_dom_sf"/>
</dbReference>
<dbReference type="EMBL" id="AGNL01022387">
    <property type="protein sequence ID" value="EJK59754.1"/>
    <property type="molecule type" value="Genomic_DNA"/>
</dbReference>
<name>K0S4K9_THAOC</name>
<dbReference type="InterPro" id="IPR000031">
    <property type="entry name" value="PurE_dom"/>
</dbReference>
<comment type="caution">
    <text evidence="4">The sequence shown here is derived from an EMBL/GenBank/DDBJ whole genome shotgun (WGS) entry which is preliminary data.</text>
</comment>
<dbReference type="OrthoDB" id="10062183at2759"/>
<dbReference type="eggNOG" id="ENOG502S0IG">
    <property type="taxonomic scope" value="Eukaryota"/>
</dbReference>
<dbReference type="PANTHER" id="PTHR43064:SF1">
    <property type="entry name" value="SLL1489 PROTEIN"/>
    <property type="match status" value="1"/>
</dbReference>
<reference evidence="4 5" key="1">
    <citation type="journal article" date="2012" name="Genome Biol.">
        <title>Genome and low-iron response of an oceanic diatom adapted to chronic iron limitation.</title>
        <authorList>
            <person name="Lommer M."/>
            <person name="Specht M."/>
            <person name="Roy A.S."/>
            <person name="Kraemer L."/>
            <person name="Andreson R."/>
            <person name="Gutowska M.A."/>
            <person name="Wolf J."/>
            <person name="Bergner S.V."/>
            <person name="Schilhabel M.B."/>
            <person name="Klostermeier U.C."/>
            <person name="Beiko R.G."/>
            <person name="Rosenstiel P."/>
            <person name="Hippler M."/>
            <person name="Laroche J."/>
        </authorList>
    </citation>
    <scope>NUCLEOTIDE SEQUENCE [LARGE SCALE GENOMIC DNA]</scope>
    <source>
        <strain evidence="4 5">CCMP1005</strain>
    </source>
</reference>
<evidence type="ECO:0000313" key="5">
    <source>
        <dbReference type="Proteomes" id="UP000266841"/>
    </source>
</evidence>
<dbReference type="InterPro" id="IPR039476">
    <property type="entry name" value="P2CMN_synthase_LarB"/>
</dbReference>
<evidence type="ECO:0000313" key="4">
    <source>
        <dbReference type="EMBL" id="EJK59754.1"/>
    </source>
</evidence>
<dbReference type="GO" id="GO:0016787">
    <property type="term" value="F:hydrolase activity"/>
    <property type="evidence" value="ECO:0007669"/>
    <property type="project" value="InterPro"/>
</dbReference>
<organism evidence="4 5">
    <name type="scientific">Thalassiosira oceanica</name>
    <name type="common">Marine diatom</name>
    <dbReference type="NCBI Taxonomy" id="159749"/>
    <lineage>
        <taxon>Eukaryota</taxon>
        <taxon>Sar</taxon>
        <taxon>Stramenopiles</taxon>
        <taxon>Ochrophyta</taxon>
        <taxon>Bacillariophyta</taxon>
        <taxon>Coscinodiscophyceae</taxon>
        <taxon>Thalassiosirophycidae</taxon>
        <taxon>Thalassiosirales</taxon>
        <taxon>Thalassiosiraceae</taxon>
        <taxon>Thalassiosira</taxon>
    </lineage>
</organism>
<sequence>MWETCPFCRTPTQFSDAAALALVQKRVDTMDPKATEYLAQVNYKGRYGLEIDIPRTGDRIMDGGSKSRRPGCSLLARILVLPYRGEGVEEDMTRGIRHLQHVHEYSNGNHEVAVQHWMISAKMGYERSLNKIKGMFMKGHATEAQHAEALTGYQTALDEARSPQREEAKAFFNKTALLVRRQELATARCSTTAIIATRVDKETYEAVVSEGPLEGGTVEYHETARIISVKADTVDDNRHVIESSSGRPSVVVACAGTTDLPVAEEAALTLSLCGIRVERVNDCGVAGLHRIIGALPRLRDPAVGCVIVCAGMDGALPSVVGGLVDVPTVACPTSVGYGASFNGVASLLTMLNSCSPGVSVVNIDNGFGAAVFALKVVNAAAGTRRERGIPPDFLVESRRNDTPLIAPETPVPARDLSDDPWVPLGLVKQTKTLTPLGAECPLRVEGPMASF</sequence>
<evidence type="ECO:0000256" key="2">
    <source>
        <dbReference type="ARBA" id="ARBA00012329"/>
    </source>
</evidence>
<dbReference type="Proteomes" id="UP000266841">
    <property type="component" value="Unassembled WGS sequence"/>
</dbReference>
<proteinExistence type="predicted"/>
<dbReference type="GO" id="GO:0006189">
    <property type="term" value="P:'de novo' IMP biosynthetic process"/>
    <property type="evidence" value="ECO:0007669"/>
    <property type="project" value="UniProtKB-UniPathway"/>
</dbReference>
<dbReference type="NCBIfam" id="NF033503">
    <property type="entry name" value="LarB"/>
    <property type="match status" value="1"/>
</dbReference>
<evidence type="ECO:0000256" key="1">
    <source>
        <dbReference type="ARBA" id="ARBA00004747"/>
    </source>
</evidence>
<dbReference type="PANTHER" id="PTHR43064">
    <property type="entry name" value="PHOSPHORIBOSYLAMINOIMIDAZOLE CARBOXYLASE-RELATED"/>
    <property type="match status" value="1"/>
</dbReference>
<dbReference type="SMART" id="SM01001">
    <property type="entry name" value="AIRC"/>
    <property type="match status" value="1"/>
</dbReference>
<comment type="pathway">
    <text evidence="1">Purine metabolism; IMP biosynthesis via de novo pathway; 5-amino-1-(5-phospho-D-ribosyl)imidazole-4-carboxylate from 5-amino-1-(5-phospho-D-ribosyl)imidazole (carboxylase route): step 1/1.</text>
</comment>
<dbReference type="GO" id="GO:0004638">
    <property type="term" value="F:phosphoribosylaminoimidazole carboxylase activity"/>
    <property type="evidence" value="ECO:0007669"/>
    <property type="project" value="UniProtKB-EC"/>
</dbReference>
<dbReference type="Gene3D" id="3.40.50.1970">
    <property type="match status" value="1"/>
</dbReference>
<dbReference type="UniPathway" id="UPA00074">
    <property type="reaction ID" value="UER00130"/>
</dbReference>
<dbReference type="EC" id="4.1.1.21" evidence="2"/>
<dbReference type="SUPFAM" id="SSF52255">
    <property type="entry name" value="N5-CAIR mutase (phosphoribosylaminoimidazole carboxylase, PurE)"/>
    <property type="match status" value="1"/>
</dbReference>
<dbReference type="Gene3D" id="1.25.40.10">
    <property type="entry name" value="Tetratricopeptide repeat domain"/>
    <property type="match status" value="1"/>
</dbReference>
<protein>
    <recommendedName>
        <fullName evidence="2">phosphoribosylaminoimidazole carboxylase</fullName>
        <ecNumber evidence="2">4.1.1.21</ecNumber>
    </recommendedName>
</protein>
<feature type="domain" description="PurE" evidence="3">
    <location>
        <begin position="248"/>
        <end position="382"/>
    </location>
</feature>
<keyword evidence="5" id="KW-1185">Reference proteome</keyword>
<gene>
    <name evidence="4" type="ORF">THAOC_19984</name>
</gene>
<dbReference type="AlphaFoldDB" id="K0S4K9"/>
<accession>K0S4K9</accession>
<dbReference type="Pfam" id="PF00731">
    <property type="entry name" value="AIRC"/>
    <property type="match status" value="1"/>
</dbReference>